<feature type="region of interest" description="Disordered" evidence="2">
    <location>
        <begin position="2549"/>
        <end position="2569"/>
    </location>
</feature>
<dbReference type="SUPFAM" id="SSF51126">
    <property type="entry name" value="Pectin lyase-like"/>
    <property type="match status" value="1"/>
</dbReference>
<dbReference type="SUPFAM" id="SSF49265">
    <property type="entry name" value="Fibronectin type III"/>
    <property type="match status" value="10"/>
</dbReference>
<feature type="region of interest" description="Disordered" evidence="2">
    <location>
        <begin position="1403"/>
        <end position="1427"/>
    </location>
</feature>
<keyword evidence="1" id="KW-0677">Repeat</keyword>
<dbReference type="Gene3D" id="2.160.20.10">
    <property type="entry name" value="Single-stranded right-handed beta-helix, Pectin lyase-like"/>
    <property type="match status" value="1"/>
</dbReference>
<feature type="domain" description="Fibronectin type-III" evidence="3">
    <location>
        <begin position="20"/>
        <end position="114"/>
    </location>
</feature>
<dbReference type="Proteomes" id="UP001250932">
    <property type="component" value="Unassembled WGS sequence"/>
</dbReference>
<dbReference type="PANTHER" id="PTHR13817:SF73">
    <property type="entry name" value="FIBRONECTIN TYPE-III DOMAIN-CONTAINING PROTEIN"/>
    <property type="match status" value="1"/>
</dbReference>
<dbReference type="InterPro" id="IPR011050">
    <property type="entry name" value="Pectin_lyase_fold/virulence"/>
</dbReference>
<feature type="domain" description="Fibronectin type-III" evidence="3">
    <location>
        <begin position="1328"/>
        <end position="1414"/>
    </location>
</feature>
<gene>
    <name evidence="4" type="ORF">PPG34_06345</name>
</gene>
<feature type="domain" description="Fibronectin type-III" evidence="3">
    <location>
        <begin position="1666"/>
        <end position="1754"/>
    </location>
</feature>
<evidence type="ECO:0000256" key="2">
    <source>
        <dbReference type="SAM" id="MobiDB-lite"/>
    </source>
</evidence>
<feature type="region of interest" description="Disordered" evidence="2">
    <location>
        <begin position="938"/>
        <end position="958"/>
    </location>
</feature>
<dbReference type="CDD" id="cd00063">
    <property type="entry name" value="FN3"/>
    <property type="match status" value="5"/>
</dbReference>
<organism evidence="4 5">
    <name type="scientific">Candidatus Nitronereus thalassa</name>
    <dbReference type="NCBI Taxonomy" id="3020898"/>
    <lineage>
        <taxon>Bacteria</taxon>
        <taxon>Pseudomonadati</taxon>
        <taxon>Nitrospirota</taxon>
        <taxon>Nitrospiria</taxon>
        <taxon>Nitrospirales</taxon>
        <taxon>Nitrospiraceae</taxon>
        <taxon>Candidatus Nitronereus</taxon>
    </lineage>
</organism>
<dbReference type="InterPro" id="IPR003961">
    <property type="entry name" value="FN3_dom"/>
</dbReference>
<dbReference type="SMART" id="SM00060">
    <property type="entry name" value="FN3"/>
    <property type="match status" value="14"/>
</dbReference>
<dbReference type="PROSITE" id="PS50853">
    <property type="entry name" value="FN3"/>
    <property type="match status" value="12"/>
</dbReference>
<dbReference type="EMBL" id="JAQOUE010000001">
    <property type="protein sequence ID" value="MDT7041966.1"/>
    <property type="molecule type" value="Genomic_DNA"/>
</dbReference>
<feature type="domain" description="Fibronectin type-III" evidence="3">
    <location>
        <begin position="2120"/>
        <end position="2218"/>
    </location>
</feature>
<feature type="domain" description="Fibronectin type-III" evidence="3">
    <location>
        <begin position="400"/>
        <end position="486"/>
    </location>
</feature>
<evidence type="ECO:0000256" key="1">
    <source>
        <dbReference type="ARBA" id="ARBA00022737"/>
    </source>
</evidence>
<feature type="region of interest" description="Disordered" evidence="2">
    <location>
        <begin position="1739"/>
        <end position="1762"/>
    </location>
</feature>
<accession>A0ABU3K6G6</accession>
<feature type="region of interest" description="Disordered" evidence="2">
    <location>
        <begin position="474"/>
        <end position="494"/>
    </location>
</feature>
<dbReference type="Pfam" id="PF17957">
    <property type="entry name" value="Big_7"/>
    <property type="match status" value="2"/>
</dbReference>
<feature type="compositionally biased region" description="Low complexity" evidence="2">
    <location>
        <begin position="1403"/>
        <end position="1421"/>
    </location>
</feature>
<dbReference type="PANTHER" id="PTHR13817">
    <property type="entry name" value="TITIN"/>
    <property type="match status" value="1"/>
</dbReference>
<evidence type="ECO:0000313" key="4">
    <source>
        <dbReference type="EMBL" id="MDT7041966.1"/>
    </source>
</evidence>
<keyword evidence="5" id="KW-1185">Reference proteome</keyword>
<feature type="compositionally biased region" description="Low complexity" evidence="2">
    <location>
        <begin position="1029"/>
        <end position="1048"/>
    </location>
</feature>
<feature type="domain" description="Fibronectin type-III" evidence="3">
    <location>
        <begin position="955"/>
        <end position="1043"/>
    </location>
</feature>
<feature type="domain" description="Fibronectin type-III" evidence="3">
    <location>
        <begin position="491"/>
        <end position="579"/>
    </location>
</feature>
<feature type="domain" description="Fibronectin type-III" evidence="3">
    <location>
        <begin position="584"/>
        <end position="672"/>
    </location>
</feature>
<feature type="domain" description="Fibronectin type-III" evidence="3">
    <location>
        <begin position="1048"/>
        <end position="1136"/>
    </location>
</feature>
<feature type="region of interest" description="Disordered" evidence="2">
    <location>
        <begin position="563"/>
        <end position="590"/>
    </location>
</feature>
<feature type="domain" description="Fibronectin type-III" evidence="3">
    <location>
        <begin position="2470"/>
        <end position="2558"/>
    </location>
</feature>
<proteinExistence type="predicted"/>
<feature type="region of interest" description="Disordered" evidence="2">
    <location>
        <begin position="1027"/>
        <end position="1054"/>
    </location>
</feature>
<dbReference type="Gene3D" id="2.60.40.10">
    <property type="entry name" value="Immunoglobulins"/>
    <property type="match status" value="14"/>
</dbReference>
<dbReference type="InterPro" id="IPR050964">
    <property type="entry name" value="Striated_Muscle_Regulatory"/>
</dbReference>
<dbReference type="Pfam" id="PF00041">
    <property type="entry name" value="fn3"/>
    <property type="match status" value="1"/>
</dbReference>
<feature type="domain" description="Fibronectin type-III" evidence="3">
    <location>
        <begin position="120"/>
        <end position="208"/>
    </location>
</feature>
<dbReference type="InterPro" id="IPR036116">
    <property type="entry name" value="FN3_sf"/>
</dbReference>
<reference evidence="4 5" key="1">
    <citation type="journal article" date="2023" name="ISME J.">
        <title>Cultivation and genomic characterization of novel and ubiquitous marine nitrite-oxidizing bacteria from the Nitrospirales.</title>
        <authorList>
            <person name="Mueller A.J."/>
            <person name="Daebeler A."/>
            <person name="Herbold C.W."/>
            <person name="Kirkegaard R.H."/>
            <person name="Daims H."/>
        </authorList>
    </citation>
    <scope>NUCLEOTIDE SEQUENCE [LARGE SCALE GENOMIC DNA]</scope>
    <source>
        <strain evidence="4 5">EB</strain>
    </source>
</reference>
<dbReference type="InterPro" id="IPR012334">
    <property type="entry name" value="Pectin_lyas_fold"/>
</dbReference>
<sequence>MSHRSVVCTFYAFIIFTLLTLFPFQVFGANDGEVSLTWNLNGESDIFSYNLYFGTQSGNYNAPGSPISITHPQNSTTVTRLQTGQEYFFALTAIDQAGLQSPPSDEISTVVPGSIADTTPPSTPVLQSAVANSSTQATLTWAAATDNVGVTGYTLYRDNNPITTTSNLTFVDTTLSPDTTYDYFVMAHDAANNSSGASAPMAVTTTSAGDSSPVVAWKAPDQNPGGAWINSGWDNRTFRILLDGDSITRSGSTIQLTLQGRSSGSYTLQRVSLVQRDGNTLNGVDTSSRQVTFGGSWNSGVTVPAGQTVTSDPIAFDLVAGQDVFLTFWAPAGQPTAYYTIYTTGTNTSAWVIQGADQSSAIDWESFNIPSGQTRPYIYTAATLEVLSSGGTPADTTPPSVTSITSAVADSATQATLTWAPATDNVGVTGYTLYRNNNPITTTANLSYVDAQLSPSTTYAYTVVAHDAEENTSASSAAASVTTPALPDTTPPSTPIMQSAVANSSTQATLTWSAATDNVGVTGYTLYRDNNPVTTTANLSYVDSQLSPSTTYAYTVVAHDAENNDSAPSTAASVTTAAPADTTPPSTPVLQSAVANSSTQATLTWAAATDNVGVTGYTLYRDNNPITTTSNLTFVDTTLSPDTTYDYFVMAHDAANNSSGASAPMAVTTTSAGDSSPVVAWKAPDQNPGGAWINSGWDNRTFRILLDGDSITRSGSTIQLTLQGRSSGSYTLQRVSLVQRDGNTLNGVDTSSRQVTFGGSWNSGVTVPAGQTVTSDPIAFDLVAGQDVFLTFWAPAGQPTAYYTIYTTGTNTSAWVIQGADQSSAIDWESFNIPSGQTRPYIYTAATLEVLSSGGTPADTTPPSVTSITSAVADSATQATLTWAPATDNVGVTGYTLYRNNNPITTTANLSYVDAQLSPSTTYAYTVVAHDAEENTSASSAAASVTTPALPDTTPPSTPIMQSAVANSSTQATLTWSAATDNVGVTGYTLYRDNNPVTTTANLSYVDSQLSPSTTYAYTVVAHDAENNDSAPSTAASVTTAAPADTTPPSTPVLQSAVANSSTQATLTWAAATDNVGVTGYTLYRDNNPITTTSNLTFVDTTLSPDTTYDYFVMAHDAANNSSGASAPMAVTTTSAGDSSPVVAWKAPDQNPGGAWINSGWDNRTFRILLDGDSITRSGSTIQLTLQGRSSGSYTLQRVSLVQRDGNTLNGVDTSSRQVTFGGSWNSGVTVPAGQTVTSDPIAFDLVAGQDVFLTFWAPAGQPTAYYTIYTTGTNTSAWVIQGADQSSAIDWESFNIPSGQTRPYIYTAATLEVLSSGGTPADTTPPSVTSITSAVADSATQATLTWAPATDNVGVTGYTLYRNNNPITTTANLSYVDAQLSPSTTYAYTVVAHDAEENTSASSAAASVTTPALPDTTPPTVSITAPTSGATVQGTVTVTATASDNVGVLGVQFQLDGQNLGNEDTTNTYSAAWDTSATSAGPHTLTAIVRDAAGNSTTSSPVIITIDNGGNSTNPGPLAITNLQAQSGKSYLIGQAPIANNQIVYIDRWYTFDVIPSVLTGATYIQTANDDNGSTTDTFLSFDVNQPVTVYVAHDDRMTTKPAWLNTYTETGQSLQLPYTTLHIYRRTFPAGTVTLGGNRIGPGEFTMYTVAVKPETAQVQDTTPPSVPSITSAVANSANQATLSWAAATDNVGVTGYTLYRDNNPITTTSNLSYVDSNLAPASTYAYTVSAQDAQNNVSAKSPSLSVTTHPDSPSEPPGAPIIQAVQPNSDSQMTITWTPAINEVLAGVEGSVNLGSQAYCPTLDPPNTSQPILSIASGDVSDLLSKVSSAQPGSTILLADGVYALQSNQSLSINTPGLTIRSASGNREGVKISGGYNNITVKVDDITIADVTLDQPTNHNIQVQGELGITGTKIYNVHMLDAGQQFVKISAGDGTNGKFADNGLVACSLIEYSTFSKGTSISPPSYTNGVDLLAGKGWVVRDNEFRRIRSEAGPAGPAILVWKNSIDTIIRRNLIVDSWRGIALGLSAPNYLSRGGAGVIYDHQNGLVENNVILALNEPADAAIENNYALNSQVRHNTVYYSPALSHSVSWSIEYRFEPTTVSLISNLTNLPILARSPQPTQEGMLQGNITDAQANWFIDIGTEQYHLAQNSQAAAAVTFTLYRDGIPVGSTTSWSYQDSYLSPSTLYNYTVTALSAGGEESSPSSPVSGTTLAPQDSTYPQVAITSPGAGEIVSGIVTVSATASDNISVLGVQFQLDGQNLGNEDTTNTYSAAWDTSATSAGPHTLTAIVRDAAGNSTTSSPVIITIDNGGNSTNPGPLAITNLQAQSGKSYLIGQAPIANNQIVYIDRWYTFDVIPSVLTGATYIQTANDDNGSTTDTFLSFDVNQPVTVYVAHDDRMTTKPAWLNTYTETGQSLQLPYTTLHIYRRTFPAGTVTLGGNRIGPGEFTMYTVAVKPDAAQVQDTTPPSVTSISSLVANSATQATLSWAAATDNVGVAGYNIYRNGILLSTTPALNYVDSGLNPSTTYDYSVQALDAAGNIAALSSPSSVTTPNQGSTGNGGTATLSWQKNTENDLMLYMVYYGTVSQVYDQSINVGLTTTPNTPSYTITGLAAGTYYFTVRAVDTAGNAGPAAAEAVKVIIN</sequence>
<feature type="compositionally biased region" description="Low complexity" evidence="2">
    <location>
        <begin position="565"/>
        <end position="584"/>
    </location>
</feature>
<dbReference type="InterPro" id="IPR013783">
    <property type="entry name" value="Ig-like_fold"/>
</dbReference>
<protein>
    <submittedName>
        <fullName evidence="4">Ig-like domain-containing protein</fullName>
    </submittedName>
</protein>
<name>A0ABU3K6G6_9BACT</name>
<evidence type="ECO:0000259" key="3">
    <source>
        <dbReference type="PROSITE" id="PS50853"/>
    </source>
</evidence>
<feature type="compositionally biased region" description="Polar residues" evidence="2">
    <location>
        <begin position="1739"/>
        <end position="1754"/>
    </location>
</feature>
<dbReference type="RefSeq" id="WP_313832313.1">
    <property type="nucleotide sequence ID" value="NZ_JAQOUE010000001.1"/>
</dbReference>
<evidence type="ECO:0000313" key="5">
    <source>
        <dbReference type="Proteomes" id="UP001250932"/>
    </source>
</evidence>
<feature type="domain" description="Fibronectin type-III" evidence="3">
    <location>
        <begin position="864"/>
        <end position="950"/>
    </location>
</feature>
<comment type="caution">
    <text evidence="4">The sequence shown here is derived from an EMBL/GenBank/DDBJ whole genome shotgun (WGS) entry which is preliminary data.</text>
</comment>